<dbReference type="OrthoDB" id="6309046at2"/>
<reference evidence="2 3" key="1">
    <citation type="submission" date="2019-06" db="EMBL/GenBank/DDBJ databases">
        <title>Rhizobium sp. CL12 isolated from roots of soybean.</title>
        <authorList>
            <person name="Wang C."/>
        </authorList>
    </citation>
    <scope>NUCLEOTIDE SEQUENCE [LARGE SCALE GENOMIC DNA]</scope>
    <source>
        <strain evidence="2 3">CL12</strain>
    </source>
</reference>
<dbReference type="RefSeq" id="WP_140825897.1">
    <property type="nucleotide sequence ID" value="NZ_VFYP01000001.1"/>
</dbReference>
<proteinExistence type="predicted"/>
<dbReference type="PANTHER" id="PTHR40254:SF1">
    <property type="entry name" value="BLR0577 PROTEIN"/>
    <property type="match status" value="1"/>
</dbReference>
<sequence length="565" mass="62781">MRPRIAIIGTGPTGLYTFKQLISSTVPISITLFEAYDEPGKGAPYHPDVNDPAMLSNIPSIELPAFAETLVDWLRRQGDDRLLQLGIRRDAIDDREFYPRVVLGDYMQAQFDLMRRAAAEKGHEVMVLGRHKVVDIELQAEQIRLSVEGPDGRQDAFYDHVVMATGHNWPETTEIRPGYFVSPWPATALKTVRNERVGILGTSLSSIDALMTVATARGMFYADAAGDLQYQPAEGTEEFHATMMSRKGVLPEADFYCPLPYETPKVCTNEAIDALIATGRHDLLDDVFELFRREIVTADPDYAARIGLSQLTVETFAAAYYADRIKSDPFVWAARNLAEVEENRVKQYTVPWRYAILITHEIVARVIPHLNEEDLKRFHKYFKSIFIDDYATVPLTSIRRLLALSRAGKLEILKLGDDYRIETDESGAERGARVIVGDVEHRFGSFIDATGQETLSATDLPFPTLVAQGGVKESATPRTGALHTLEDGPDMVRTGGIDVDEHYRPKIDGPLSNRLYCAAIAFLLHKEPFVQGITSACEIGETVAQAILADVAPNTGEAPLFQIPA</sequence>
<protein>
    <recommendedName>
        <fullName evidence="1">FAD-dependent urate hydroxylase HpyO/Asp monooxygenase CreE-like FAD/NAD(P)-binding domain-containing protein</fullName>
    </recommendedName>
</protein>
<dbReference type="Proteomes" id="UP000316429">
    <property type="component" value="Unassembled WGS sequence"/>
</dbReference>
<comment type="caution">
    <text evidence="2">The sequence shown here is derived from an EMBL/GenBank/DDBJ whole genome shotgun (WGS) entry which is preliminary data.</text>
</comment>
<dbReference type="InterPro" id="IPR038732">
    <property type="entry name" value="HpyO/CreE_NAD-binding"/>
</dbReference>
<feature type="domain" description="FAD-dependent urate hydroxylase HpyO/Asp monooxygenase CreE-like FAD/NAD(P)-binding" evidence="1">
    <location>
        <begin position="6"/>
        <end position="167"/>
    </location>
</feature>
<dbReference type="PANTHER" id="PTHR40254">
    <property type="entry name" value="BLR0577 PROTEIN"/>
    <property type="match status" value="1"/>
</dbReference>
<keyword evidence="3" id="KW-1185">Reference proteome</keyword>
<gene>
    <name evidence="2" type="ORF">FJQ55_01120</name>
</gene>
<dbReference type="AlphaFoldDB" id="A0A504U7R2"/>
<dbReference type="Gene3D" id="3.50.50.60">
    <property type="entry name" value="FAD/NAD(P)-binding domain"/>
    <property type="match status" value="1"/>
</dbReference>
<dbReference type="InterPro" id="IPR052189">
    <property type="entry name" value="L-asp_N-monooxygenase_NS-form"/>
</dbReference>
<dbReference type="EMBL" id="VFYP01000001">
    <property type="protein sequence ID" value="TPP09507.1"/>
    <property type="molecule type" value="Genomic_DNA"/>
</dbReference>
<evidence type="ECO:0000259" key="1">
    <source>
        <dbReference type="Pfam" id="PF13454"/>
    </source>
</evidence>
<dbReference type="InterPro" id="IPR036188">
    <property type="entry name" value="FAD/NAD-bd_sf"/>
</dbReference>
<dbReference type="Pfam" id="PF13454">
    <property type="entry name" value="NAD_binding_9"/>
    <property type="match status" value="1"/>
</dbReference>
<name>A0A504U7R2_9HYPH</name>
<dbReference type="SUPFAM" id="SSF51905">
    <property type="entry name" value="FAD/NAD(P)-binding domain"/>
    <property type="match status" value="1"/>
</dbReference>
<organism evidence="2 3">
    <name type="scientific">Rhizobium glycinendophyticum</name>
    <dbReference type="NCBI Taxonomy" id="2589807"/>
    <lineage>
        <taxon>Bacteria</taxon>
        <taxon>Pseudomonadati</taxon>
        <taxon>Pseudomonadota</taxon>
        <taxon>Alphaproteobacteria</taxon>
        <taxon>Hyphomicrobiales</taxon>
        <taxon>Rhizobiaceae</taxon>
        <taxon>Rhizobium/Agrobacterium group</taxon>
        <taxon>Rhizobium</taxon>
    </lineage>
</organism>
<accession>A0A504U7R2</accession>
<evidence type="ECO:0000313" key="2">
    <source>
        <dbReference type="EMBL" id="TPP09507.1"/>
    </source>
</evidence>
<evidence type="ECO:0000313" key="3">
    <source>
        <dbReference type="Proteomes" id="UP000316429"/>
    </source>
</evidence>